<dbReference type="InterPro" id="IPR036565">
    <property type="entry name" value="Mur-like_cat_sf"/>
</dbReference>
<accession>A0A139RP49</accession>
<sequence length="416" mass="46608">MRELEQRLNSRIGLNFRTGLDRMKAAISLLQHPEAVYPIIHVTGTNGKGSTIAFMRELFRLHDKQVGTFTSPHMESIHDRICINGNPILNGDFHRLLDQVERIEGEFSDQLGLLSYFECLTLVALLYFREQGVDLVLLEVGIGGLLDTTNVVTGEIAVITSIGLDHQETLGDSLEEIAEQKAGIFKAGKKAVIAKLAPEAKLVCQNTARELAVELYQAGRDFTLTAADFSSSLASFSQLEIGLEGAYQQENASLALQTFLLFMTSREEKVDEQLVRQALKETRWAGRLERIRPQVYLDGAHNLPALVRLVEFIQTQMQEGRRVQILFGALKRKDYQGMLAYLEKKLPGVPLSLTTFSYLGEEERLEIPDLPFVASYESYIKDFEVAAGKEDLLFVTGSLYFISEVRASLLDSEQIN</sequence>
<comment type="similarity">
    <text evidence="2 10">Belongs to the folylpolyglutamate synthase family.</text>
</comment>
<dbReference type="InterPro" id="IPR018109">
    <property type="entry name" value="Folylpolyglutamate_synth_CS"/>
</dbReference>
<dbReference type="GO" id="GO:0005737">
    <property type="term" value="C:cytoplasm"/>
    <property type="evidence" value="ECO:0007669"/>
    <property type="project" value="TreeGrafter"/>
</dbReference>
<dbReference type="PATRIC" id="fig|1303.87.peg.344"/>
<dbReference type="GO" id="GO:0008841">
    <property type="term" value="F:dihydrofolate synthase activity"/>
    <property type="evidence" value="ECO:0007669"/>
    <property type="project" value="TreeGrafter"/>
</dbReference>
<dbReference type="Proteomes" id="UP000072989">
    <property type="component" value="Unassembled WGS sequence"/>
</dbReference>
<dbReference type="EC" id="6.3.2.17" evidence="3"/>
<evidence type="ECO:0000256" key="10">
    <source>
        <dbReference type="PIRNR" id="PIRNR001563"/>
    </source>
</evidence>
<comment type="cofactor">
    <cofactor evidence="1">
        <name>Mg(2+)</name>
        <dbReference type="ChEBI" id="CHEBI:18420"/>
    </cofactor>
</comment>
<dbReference type="PANTHER" id="PTHR11136:SF0">
    <property type="entry name" value="DIHYDROFOLATE SYNTHETASE-RELATED"/>
    <property type="match status" value="1"/>
</dbReference>
<dbReference type="GO" id="GO:0009252">
    <property type="term" value="P:peptidoglycan biosynthetic process"/>
    <property type="evidence" value="ECO:0007669"/>
    <property type="project" value="UniProtKB-UniPathway"/>
</dbReference>
<dbReference type="FunFam" id="3.40.1190.10:FF:000011">
    <property type="entry name" value="Folylpolyglutamate synthase/dihydrofolate synthase"/>
    <property type="match status" value="1"/>
</dbReference>
<dbReference type="SUPFAM" id="SSF53623">
    <property type="entry name" value="MurD-like peptide ligases, catalytic domain"/>
    <property type="match status" value="1"/>
</dbReference>
<evidence type="ECO:0000256" key="5">
    <source>
        <dbReference type="ARBA" id="ARBA00022723"/>
    </source>
</evidence>
<dbReference type="RefSeq" id="WP_061865342.1">
    <property type="nucleotide sequence ID" value="NZ_KQ970794.1"/>
</dbReference>
<evidence type="ECO:0000256" key="6">
    <source>
        <dbReference type="ARBA" id="ARBA00022741"/>
    </source>
</evidence>
<dbReference type="GO" id="GO:0046872">
    <property type="term" value="F:metal ion binding"/>
    <property type="evidence" value="ECO:0007669"/>
    <property type="project" value="UniProtKB-KW"/>
</dbReference>
<dbReference type="Gene3D" id="3.90.190.20">
    <property type="entry name" value="Mur ligase, C-terminal domain"/>
    <property type="match status" value="1"/>
</dbReference>
<dbReference type="UniPathway" id="UPA00219"/>
<dbReference type="NCBIfam" id="TIGR01499">
    <property type="entry name" value="folC"/>
    <property type="match status" value="1"/>
</dbReference>
<evidence type="ECO:0000256" key="1">
    <source>
        <dbReference type="ARBA" id="ARBA00001946"/>
    </source>
</evidence>
<organism evidence="12 13">
    <name type="scientific">Streptococcus oralis</name>
    <dbReference type="NCBI Taxonomy" id="1303"/>
    <lineage>
        <taxon>Bacteria</taxon>
        <taxon>Bacillati</taxon>
        <taxon>Bacillota</taxon>
        <taxon>Bacilli</taxon>
        <taxon>Lactobacillales</taxon>
        <taxon>Streptococcaceae</taxon>
        <taxon>Streptococcus</taxon>
    </lineage>
</organism>
<dbReference type="PROSITE" id="PS01012">
    <property type="entry name" value="FOLYLPOLYGLU_SYNT_2"/>
    <property type="match status" value="1"/>
</dbReference>
<keyword evidence="8" id="KW-0460">Magnesium</keyword>
<keyword evidence="6 10" id="KW-0547">Nucleotide-binding</keyword>
<dbReference type="PANTHER" id="PTHR11136">
    <property type="entry name" value="FOLYLPOLYGLUTAMATE SYNTHASE-RELATED"/>
    <property type="match status" value="1"/>
</dbReference>
<comment type="catalytic activity">
    <reaction evidence="9">
        <text>(6S)-5,6,7,8-tetrahydrofolyl-(gamma-L-Glu)(n) + L-glutamate + ATP = (6S)-5,6,7,8-tetrahydrofolyl-(gamma-L-Glu)(n+1) + ADP + phosphate + H(+)</text>
        <dbReference type="Rhea" id="RHEA:10580"/>
        <dbReference type="Rhea" id="RHEA-COMP:14738"/>
        <dbReference type="Rhea" id="RHEA-COMP:14740"/>
        <dbReference type="ChEBI" id="CHEBI:15378"/>
        <dbReference type="ChEBI" id="CHEBI:29985"/>
        <dbReference type="ChEBI" id="CHEBI:30616"/>
        <dbReference type="ChEBI" id="CHEBI:43474"/>
        <dbReference type="ChEBI" id="CHEBI:141005"/>
        <dbReference type="ChEBI" id="CHEBI:456216"/>
        <dbReference type="EC" id="6.3.2.17"/>
    </reaction>
</comment>
<dbReference type="InterPro" id="IPR036615">
    <property type="entry name" value="Mur_ligase_C_dom_sf"/>
</dbReference>
<evidence type="ECO:0000256" key="9">
    <source>
        <dbReference type="ARBA" id="ARBA00047493"/>
    </source>
</evidence>
<dbReference type="GO" id="GO:0004326">
    <property type="term" value="F:tetrahydrofolylpolyglutamate synthase activity"/>
    <property type="evidence" value="ECO:0007669"/>
    <property type="project" value="UniProtKB-EC"/>
</dbReference>
<reference evidence="12 13" key="1">
    <citation type="submission" date="2016-01" db="EMBL/GenBank/DDBJ databases">
        <title>Highly variable Streptococcus oralis are common among viridans streptococci isolated from primates.</title>
        <authorList>
            <person name="Denapaite D."/>
            <person name="Rieger M."/>
            <person name="Koendgen S."/>
            <person name="Brueckner R."/>
            <person name="Ochigava I."/>
            <person name="Kappeler P."/>
            <person name="Maetz-Rensing K."/>
            <person name="Leendertz F."/>
            <person name="Hakenbeck R."/>
        </authorList>
    </citation>
    <scope>NUCLEOTIDE SEQUENCE [LARGE SCALE GENOMIC DNA]</scope>
    <source>
        <strain evidence="12 13">DD17</strain>
    </source>
</reference>
<protein>
    <recommendedName>
        <fullName evidence="3">tetrahydrofolate synthase</fullName>
        <ecNumber evidence="3">6.3.2.17</ecNumber>
    </recommendedName>
</protein>
<evidence type="ECO:0000256" key="3">
    <source>
        <dbReference type="ARBA" id="ARBA00013025"/>
    </source>
</evidence>
<keyword evidence="5" id="KW-0479">Metal-binding</keyword>
<evidence type="ECO:0000256" key="8">
    <source>
        <dbReference type="ARBA" id="ARBA00022842"/>
    </source>
</evidence>
<dbReference type="InterPro" id="IPR001645">
    <property type="entry name" value="Folylpolyglutamate_synth"/>
</dbReference>
<dbReference type="EMBL" id="LQZE01000057">
    <property type="protein sequence ID" value="KXU16520.1"/>
    <property type="molecule type" value="Genomic_DNA"/>
</dbReference>
<keyword evidence="4 10" id="KW-0436">Ligase</keyword>
<evidence type="ECO:0000313" key="13">
    <source>
        <dbReference type="Proteomes" id="UP000072989"/>
    </source>
</evidence>
<evidence type="ECO:0000256" key="2">
    <source>
        <dbReference type="ARBA" id="ARBA00008276"/>
    </source>
</evidence>
<dbReference type="Gene3D" id="3.40.1190.10">
    <property type="entry name" value="Mur-like, catalytic domain"/>
    <property type="match status" value="1"/>
</dbReference>
<evidence type="ECO:0000256" key="4">
    <source>
        <dbReference type="ARBA" id="ARBA00022598"/>
    </source>
</evidence>
<keyword evidence="7 10" id="KW-0067">ATP-binding</keyword>
<comment type="caution">
    <text evidence="12">The sequence shown here is derived from an EMBL/GenBank/DDBJ whole genome shotgun (WGS) entry which is preliminary data.</text>
</comment>
<evidence type="ECO:0000259" key="11">
    <source>
        <dbReference type="Pfam" id="PF08245"/>
    </source>
</evidence>
<dbReference type="Pfam" id="PF08245">
    <property type="entry name" value="Mur_ligase_M"/>
    <property type="match status" value="1"/>
</dbReference>
<dbReference type="InterPro" id="IPR013221">
    <property type="entry name" value="Mur_ligase_cen"/>
</dbReference>
<evidence type="ECO:0000256" key="7">
    <source>
        <dbReference type="ARBA" id="ARBA00022840"/>
    </source>
</evidence>
<name>A0A139RP49_STROR</name>
<feature type="domain" description="Mur ligase central" evidence="11">
    <location>
        <begin position="42"/>
        <end position="256"/>
    </location>
</feature>
<dbReference type="PIRSF" id="PIRSF001563">
    <property type="entry name" value="Folylpolyglu_synth"/>
    <property type="match status" value="1"/>
</dbReference>
<gene>
    <name evidence="12" type="ORF">SORDD17_00283</name>
</gene>
<dbReference type="SUPFAM" id="SSF53244">
    <property type="entry name" value="MurD-like peptide ligases, peptide-binding domain"/>
    <property type="match status" value="1"/>
</dbReference>
<dbReference type="GO" id="GO:0005524">
    <property type="term" value="F:ATP binding"/>
    <property type="evidence" value="ECO:0007669"/>
    <property type="project" value="UniProtKB-KW"/>
</dbReference>
<evidence type="ECO:0000313" key="12">
    <source>
        <dbReference type="EMBL" id="KXU16520.1"/>
    </source>
</evidence>
<proteinExistence type="inferred from homology"/>
<dbReference type="AlphaFoldDB" id="A0A139RP49"/>